<name>A0A6S7JVG4_PARCT</name>
<reference evidence="1" key="1">
    <citation type="submission" date="2020-04" db="EMBL/GenBank/DDBJ databases">
        <authorList>
            <person name="Alioto T."/>
            <person name="Alioto T."/>
            <person name="Gomez Garrido J."/>
        </authorList>
    </citation>
    <scope>NUCLEOTIDE SEQUENCE</scope>
    <source>
        <strain evidence="1">A484AB</strain>
    </source>
</reference>
<protein>
    <submittedName>
        <fullName evidence="1">Uncharacterized protein</fullName>
    </submittedName>
</protein>
<sequence>MCSGPVGASINMDNIKETVTKATNVIVSALEVIIPGDAASIWDAIQTSQSVEKALGISQPADRKYLEALAETYQNATSWDTRRQILGIIADLVPFSQIQKFIPGITEYRFKQARLHILKYGHGVPVPVKRSPRMRLDECQLDHFLSFITSPHVVQDLPFGQRYLQLANGQVLECPNVIRSMIPQRIVMQYTQFCKEDETKPSSPSTALRILSVCTATVRKSLQGLDYISADGAKAFDDLAGLLTKLENHGCDQVLINSCEAALKAGKQYIKTDYKVIIFYHKTFACDLLE</sequence>
<dbReference type="Proteomes" id="UP001152795">
    <property type="component" value="Unassembled WGS sequence"/>
</dbReference>
<keyword evidence="2" id="KW-1185">Reference proteome</keyword>
<evidence type="ECO:0000313" key="1">
    <source>
        <dbReference type="EMBL" id="CAB4033230.1"/>
    </source>
</evidence>
<gene>
    <name evidence="1" type="ORF">PACLA_8A019608</name>
</gene>
<dbReference type="EMBL" id="CACRXK020019063">
    <property type="protein sequence ID" value="CAB4033230.1"/>
    <property type="molecule type" value="Genomic_DNA"/>
</dbReference>
<dbReference type="AlphaFoldDB" id="A0A6S7JVG4"/>
<accession>A0A6S7JVG4</accession>
<comment type="caution">
    <text evidence="1">The sequence shown here is derived from an EMBL/GenBank/DDBJ whole genome shotgun (WGS) entry which is preliminary data.</text>
</comment>
<proteinExistence type="predicted"/>
<dbReference type="OrthoDB" id="10047052at2759"/>
<organism evidence="1 2">
    <name type="scientific">Paramuricea clavata</name>
    <name type="common">Red gorgonian</name>
    <name type="synonym">Violescent sea-whip</name>
    <dbReference type="NCBI Taxonomy" id="317549"/>
    <lineage>
        <taxon>Eukaryota</taxon>
        <taxon>Metazoa</taxon>
        <taxon>Cnidaria</taxon>
        <taxon>Anthozoa</taxon>
        <taxon>Octocorallia</taxon>
        <taxon>Malacalcyonacea</taxon>
        <taxon>Plexauridae</taxon>
        <taxon>Paramuricea</taxon>
    </lineage>
</organism>
<evidence type="ECO:0000313" key="2">
    <source>
        <dbReference type="Proteomes" id="UP001152795"/>
    </source>
</evidence>